<comment type="caution">
    <text evidence="1">The sequence shown here is derived from an EMBL/GenBank/DDBJ whole genome shotgun (WGS) entry which is preliminary data.</text>
</comment>
<dbReference type="AlphaFoldDB" id="A0A9J6GXX2"/>
<reference evidence="1 2" key="1">
    <citation type="journal article" date="2020" name="Cell">
        <title>Large-Scale Comparative Analyses of Tick Genomes Elucidate Their Genetic Diversity and Vector Capacities.</title>
        <authorList>
            <consortium name="Tick Genome and Microbiome Consortium (TIGMIC)"/>
            <person name="Jia N."/>
            <person name="Wang J."/>
            <person name="Shi W."/>
            <person name="Du L."/>
            <person name="Sun Y."/>
            <person name="Zhan W."/>
            <person name="Jiang J.F."/>
            <person name="Wang Q."/>
            <person name="Zhang B."/>
            <person name="Ji P."/>
            <person name="Bell-Sakyi L."/>
            <person name="Cui X.M."/>
            <person name="Yuan T.T."/>
            <person name="Jiang B.G."/>
            <person name="Yang W.F."/>
            <person name="Lam T.T."/>
            <person name="Chang Q.C."/>
            <person name="Ding S.J."/>
            <person name="Wang X.J."/>
            <person name="Zhu J.G."/>
            <person name="Ruan X.D."/>
            <person name="Zhao L."/>
            <person name="Wei J.T."/>
            <person name="Ye R.Z."/>
            <person name="Que T.C."/>
            <person name="Du C.H."/>
            <person name="Zhou Y.H."/>
            <person name="Cheng J.X."/>
            <person name="Dai P.F."/>
            <person name="Guo W.B."/>
            <person name="Han X.H."/>
            <person name="Huang E.J."/>
            <person name="Li L.F."/>
            <person name="Wei W."/>
            <person name="Gao Y.C."/>
            <person name="Liu J.Z."/>
            <person name="Shao H.Z."/>
            <person name="Wang X."/>
            <person name="Wang C.C."/>
            <person name="Yang T.C."/>
            <person name="Huo Q.B."/>
            <person name="Li W."/>
            <person name="Chen H.Y."/>
            <person name="Chen S.E."/>
            <person name="Zhou L.G."/>
            <person name="Ni X.B."/>
            <person name="Tian J.H."/>
            <person name="Sheng Y."/>
            <person name="Liu T."/>
            <person name="Pan Y.S."/>
            <person name="Xia L.Y."/>
            <person name="Li J."/>
            <person name="Zhao F."/>
            <person name="Cao W.C."/>
        </authorList>
    </citation>
    <scope>NUCLEOTIDE SEQUENCE [LARGE SCALE GENOMIC DNA]</scope>
    <source>
        <strain evidence="1">HaeL-2018</strain>
    </source>
</reference>
<dbReference type="EMBL" id="JABSTR010000010">
    <property type="protein sequence ID" value="KAH9379673.1"/>
    <property type="molecule type" value="Genomic_DNA"/>
</dbReference>
<protein>
    <submittedName>
        <fullName evidence="1">Uncharacterized protein</fullName>
    </submittedName>
</protein>
<gene>
    <name evidence="1" type="ORF">HPB48_021014</name>
</gene>
<name>A0A9J6GXX2_HAELO</name>
<proteinExistence type="predicted"/>
<evidence type="ECO:0000313" key="2">
    <source>
        <dbReference type="Proteomes" id="UP000821853"/>
    </source>
</evidence>
<sequence>MIGFRAYLSTQYAMLHIQADILSEPPVSDNTAILALDRHKHCDNVFHHAILDSVSHNNLGSRTHTYTTTFLFNRTTRLCLGSLLSITFRMPSLATPVGAVLSPLTFNVAMTPLARVLEHTPNLRSVKNAEDITLWVRSSRDAVIRDPQSRSLYRTPPCPSCRSLLFCLQITITYNTFPAVQVLLPSFCS</sequence>
<accession>A0A9J6GXX2</accession>
<evidence type="ECO:0000313" key="1">
    <source>
        <dbReference type="EMBL" id="KAH9379673.1"/>
    </source>
</evidence>
<dbReference type="OrthoDB" id="6504788at2759"/>
<organism evidence="1 2">
    <name type="scientific">Haemaphysalis longicornis</name>
    <name type="common">Bush tick</name>
    <dbReference type="NCBI Taxonomy" id="44386"/>
    <lineage>
        <taxon>Eukaryota</taxon>
        <taxon>Metazoa</taxon>
        <taxon>Ecdysozoa</taxon>
        <taxon>Arthropoda</taxon>
        <taxon>Chelicerata</taxon>
        <taxon>Arachnida</taxon>
        <taxon>Acari</taxon>
        <taxon>Parasitiformes</taxon>
        <taxon>Ixodida</taxon>
        <taxon>Ixodoidea</taxon>
        <taxon>Ixodidae</taxon>
        <taxon>Haemaphysalinae</taxon>
        <taxon>Haemaphysalis</taxon>
    </lineage>
</organism>
<dbReference type="VEuPathDB" id="VectorBase:HLOH_050894"/>
<keyword evidence="2" id="KW-1185">Reference proteome</keyword>
<dbReference type="Proteomes" id="UP000821853">
    <property type="component" value="Chromosome 8"/>
</dbReference>